<sequence>MKISITSVFTLISLFAISVIAAPVAVASPDAVAVAAPEPLFEELQAIGAINKGIANITGELTQLTTLLTAPTELPKDTLGAVVTIVLDLLKGVVSTLGGITGLEEGTDALNGLLNDTFAKLDALLANSGLDATLNQVLRTLIDAIKTLLAKILWTLNQVLDNLLHLNLVGVVASLLAGALASVDLFLSKIKNGVLPA</sequence>
<dbReference type="AlphaFoldDB" id="A0A1E3P7H9"/>
<proteinExistence type="predicted"/>
<gene>
    <name evidence="2" type="ORF">WICANDRAFT_83430</name>
</gene>
<reference evidence="2 3" key="1">
    <citation type="journal article" date="2016" name="Proc. Natl. Acad. Sci. U.S.A.">
        <title>Comparative genomics of biotechnologically important yeasts.</title>
        <authorList>
            <person name="Riley R."/>
            <person name="Haridas S."/>
            <person name="Wolfe K.H."/>
            <person name="Lopes M.R."/>
            <person name="Hittinger C.T."/>
            <person name="Goeker M."/>
            <person name="Salamov A.A."/>
            <person name="Wisecaver J.H."/>
            <person name="Long T.M."/>
            <person name="Calvey C.H."/>
            <person name="Aerts A.L."/>
            <person name="Barry K.W."/>
            <person name="Choi C."/>
            <person name="Clum A."/>
            <person name="Coughlan A.Y."/>
            <person name="Deshpande S."/>
            <person name="Douglass A.P."/>
            <person name="Hanson S.J."/>
            <person name="Klenk H.-P."/>
            <person name="LaButti K.M."/>
            <person name="Lapidus A."/>
            <person name="Lindquist E.A."/>
            <person name="Lipzen A.M."/>
            <person name="Meier-Kolthoff J.P."/>
            <person name="Ohm R.A."/>
            <person name="Otillar R.P."/>
            <person name="Pangilinan J.L."/>
            <person name="Peng Y."/>
            <person name="Rokas A."/>
            <person name="Rosa C.A."/>
            <person name="Scheuner C."/>
            <person name="Sibirny A.A."/>
            <person name="Slot J.C."/>
            <person name="Stielow J.B."/>
            <person name="Sun H."/>
            <person name="Kurtzman C.P."/>
            <person name="Blackwell M."/>
            <person name="Grigoriev I.V."/>
            <person name="Jeffries T.W."/>
        </authorList>
    </citation>
    <scope>NUCLEOTIDE SEQUENCE [LARGE SCALE GENOMIC DNA]</scope>
    <source>
        <strain evidence="3">ATCC 58044 / CBS 1984 / NCYC 433 / NRRL Y-366-8</strain>
    </source>
</reference>
<feature type="chain" id="PRO_5009133713" evidence="1">
    <location>
        <begin position="22"/>
        <end position="197"/>
    </location>
</feature>
<evidence type="ECO:0000256" key="1">
    <source>
        <dbReference type="SAM" id="SignalP"/>
    </source>
</evidence>
<dbReference type="EMBL" id="KV454209">
    <property type="protein sequence ID" value="ODQ61240.1"/>
    <property type="molecule type" value="Genomic_DNA"/>
</dbReference>
<evidence type="ECO:0000313" key="2">
    <source>
        <dbReference type="EMBL" id="ODQ61240.1"/>
    </source>
</evidence>
<name>A0A1E3P7H9_WICAA</name>
<dbReference type="OrthoDB" id="3982812at2759"/>
<organism evidence="2 3">
    <name type="scientific">Wickerhamomyces anomalus (strain ATCC 58044 / CBS 1984 / NCYC 433 / NRRL Y-366-8)</name>
    <name type="common">Yeast</name>
    <name type="synonym">Hansenula anomala</name>
    <dbReference type="NCBI Taxonomy" id="683960"/>
    <lineage>
        <taxon>Eukaryota</taxon>
        <taxon>Fungi</taxon>
        <taxon>Dikarya</taxon>
        <taxon>Ascomycota</taxon>
        <taxon>Saccharomycotina</taxon>
        <taxon>Saccharomycetes</taxon>
        <taxon>Phaffomycetales</taxon>
        <taxon>Wickerhamomycetaceae</taxon>
        <taxon>Wickerhamomyces</taxon>
    </lineage>
</organism>
<keyword evidence="1" id="KW-0732">Signal</keyword>
<dbReference type="Proteomes" id="UP000094112">
    <property type="component" value="Unassembled WGS sequence"/>
</dbReference>
<evidence type="ECO:0000313" key="3">
    <source>
        <dbReference type="Proteomes" id="UP000094112"/>
    </source>
</evidence>
<protein>
    <submittedName>
        <fullName evidence="2">Uncharacterized protein</fullName>
    </submittedName>
</protein>
<accession>A0A1E3P7H9</accession>
<dbReference type="GeneID" id="30202788"/>
<keyword evidence="3" id="KW-1185">Reference proteome</keyword>
<dbReference type="RefSeq" id="XP_019040447.1">
    <property type="nucleotide sequence ID" value="XM_019185542.1"/>
</dbReference>
<feature type="signal peptide" evidence="1">
    <location>
        <begin position="1"/>
        <end position="21"/>
    </location>
</feature>